<dbReference type="RefSeq" id="WP_153825431.1">
    <property type="nucleotide sequence ID" value="NZ_WJIE01000060.1"/>
</dbReference>
<proteinExistence type="predicted"/>
<dbReference type="EMBL" id="WJIE01000060">
    <property type="protein sequence ID" value="MRG98669.1"/>
    <property type="molecule type" value="Genomic_DNA"/>
</dbReference>
<keyword evidence="3" id="KW-1185">Reference proteome</keyword>
<protein>
    <submittedName>
        <fullName evidence="2">Uncharacterized protein</fullName>
    </submittedName>
</protein>
<feature type="region of interest" description="Disordered" evidence="1">
    <location>
        <begin position="31"/>
        <end position="64"/>
    </location>
</feature>
<gene>
    <name evidence="2" type="ORF">GF068_43190</name>
</gene>
<feature type="compositionally biased region" description="Pro residues" evidence="1">
    <location>
        <begin position="41"/>
        <end position="62"/>
    </location>
</feature>
<name>A0A6N7Q3R2_9BACT</name>
<evidence type="ECO:0000256" key="1">
    <source>
        <dbReference type="SAM" id="MobiDB-lite"/>
    </source>
</evidence>
<dbReference type="AlphaFoldDB" id="A0A6N7Q3R2"/>
<organism evidence="2 3">
    <name type="scientific">Polyangium spumosum</name>
    <dbReference type="NCBI Taxonomy" id="889282"/>
    <lineage>
        <taxon>Bacteria</taxon>
        <taxon>Pseudomonadati</taxon>
        <taxon>Myxococcota</taxon>
        <taxon>Polyangia</taxon>
        <taxon>Polyangiales</taxon>
        <taxon>Polyangiaceae</taxon>
        <taxon>Polyangium</taxon>
    </lineage>
</organism>
<feature type="compositionally biased region" description="Pro residues" evidence="1">
    <location>
        <begin position="98"/>
        <end position="119"/>
    </location>
</feature>
<evidence type="ECO:0000313" key="2">
    <source>
        <dbReference type="EMBL" id="MRG98669.1"/>
    </source>
</evidence>
<dbReference type="Proteomes" id="UP000440224">
    <property type="component" value="Unassembled WGS sequence"/>
</dbReference>
<accession>A0A6N7Q3R2</accession>
<reference evidence="2 3" key="1">
    <citation type="submission" date="2019-10" db="EMBL/GenBank/DDBJ databases">
        <title>A soil myxobacterium in the family Polyangiaceae.</title>
        <authorList>
            <person name="Li Y."/>
            <person name="Wang J."/>
        </authorList>
    </citation>
    <scope>NUCLEOTIDE SEQUENCE [LARGE SCALE GENOMIC DNA]</scope>
    <source>
        <strain evidence="2 3">DSM 14734</strain>
    </source>
</reference>
<comment type="caution">
    <text evidence="2">The sequence shown here is derived from an EMBL/GenBank/DDBJ whole genome shotgun (WGS) entry which is preliminary data.</text>
</comment>
<evidence type="ECO:0000313" key="3">
    <source>
        <dbReference type="Proteomes" id="UP000440224"/>
    </source>
</evidence>
<sequence length="130" mass="13442">MKDAKVQGGVEKGDELSLATLAPLLTGLVDLMKSKRAEPQTPQPPPPPPAPAPEPAPSPPVFDPATGAVYVFVPGIGHCRVVDPATVHAAQQQQRVAPPAPPAEPFAQPPQPIVQPAPPERVNANETAPS</sequence>
<feature type="region of interest" description="Disordered" evidence="1">
    <location>
        <begin position="87"/>
        <end position="130"/>
    </location>
</feature>